<keyword evidence="1" id="KW-0732">Signal</keyword>
<feature type="chain" id="PRO_5018157019" description="C2H2-type domain-containing protein" evidence="1">
    <location>
        <begin position="18"/>
        <end position="167"/>
    </location>
</feature>
<proteinExistence type="predicted"/>
<dbReference type="EMBL" id="ML119758">
    <property type="protein sequence ID" value="RPA75745.1"/>
    <property type="molecule type" value="Genomic_DNA"/>
</dbReference>
<sequence length="167" mass="18422">MHILGLVLFQSWHFIIRLLHDELFFSVSPFTCASLSGCSGWFICHEKSFLHKARHHLSSKQEFQVPCIRAHLKSAPNLVWPPREAGTTTPKPVKEIPLQKGLTASNIGEFGANEVDLPVLLGFDKASQDEGLGSRQRSAGGGFCGGASWCKRRLEILPGRELDRSGS</sequence>
<keyword evidence="3" id="KW-1185">Reference proteome</keyword>
<dbReference type="Proteomes" id="UP000275078">
    <property type="component" value="Unassembled WGS sequence"/>
</dbReference>
<dbReference type="AlphaFoldDB" id="A0A3N4HPJ4"/>
<accession>A0A3N4HPJ4</accession>
<feature type="signal peptide" evidence="1">
    <location>
        <begin position="1"/>
        <end position="17"/>
    </location>
</feature>
<organism evidence="2 3">
    <name type="scientific">Ascobolus immersus RN42</name>
    <dbReference type="NCBI Taxonomy" id="1160509"/>
    <lineage>
        <taxon>Eukaryota</taxon>
        <taxon>Fungi</taxon>
        <taxon>Dikarya</taxon>
        <taxon>Ascomycota</taxon>
        <taxon>Pezizomycotina</taxon>
        <taxon>Pezizomycetes</taxon>
        <taxon>Pezizales</taxon>
        <taxon>Ascobolaceae</taxon>
        <taxon>Ascobolus</taxon>
    </lineage>
</organism>
<evidence type="ECO:0008006" key="4">
    <source>
        <dbReference type="Google" id="ProtNLM"/>
    </source>
</evidence>
<evidence type="ECO:0000256" key="1">
    <source>
        <dbReference type="SAM" id="SignalP"/>
    </source>
</evidence>
<evidence type="ECO:0000313" key="3">
    <source>
        <dbReference type="Proteomes" id="UP000275078"/>
    </source>
</evidence>
<protein>
    <recommendedName>
        <fullName evidence="4">C2H2-type domain-containing protein</fullName>
    </recommendedName>
</protein>
<gene>
    <name evidence="2" type="ORF">BJ508DRAFT_311743</name>
</gene>
<name>A0A3N4HPJ4_ASCIM</name>
<evidence type="ECO:0000313" key="2">
    <source>
        <dbReference type="EMBL" id="RPA75745.1"/>
    </source>
</evidence>
<reference evidence="2 3" key="1">
    <citation type="journal article" date="2018" name="Nat. Ecol. Evol.">
        <title>Pezizomycetes genomes reveal the molecular basis of ectomycorrhizal truffle lifestyle.</title>
        <authorList>
            <person name="Murat C."/>
            <person name="Payen T."/>
            <person name="Noel B."/>
            <person name="Kuo A."/>
            <person name="Morin E."/>
            <person name="Chen J."/>
            <person name="Kohler A."/>
            <person name="Krizsan K."/>
            <person name="Balestrini R."/>
            <person name="Da Silva C."/>
            <person name="Montanini B."/>
            <person name="Hainaut M."/>
            <person name="Levati E."/>
            <person name="Barry K.W."/>
            <person name="Belfiori B."/>
            <person name="Cichocki N."/>
            <person name="Clum A."/>
            <person name="Dockter R.B."/>
            <person name="Fauchery L."/>
            <person name="Guy J."/>
            <person name="Iotti M."/>
            <person name="Le Tacon F."/>
            <person name="Lindquist E.A."/>
            <person name="Lipzen A."/>
            <person name="Malagnac F."/>
            <person name="Mello A."/>
            <person name="Molinier V."/>
            <person name="Miyauchi S."/>
            <person name="Poulain J."/>
            <person name="Riccioni C."/>
            <person name="Rubini A."/>
            <person name="Sitrit Y."/>
            <person name="Splivallo R."/>
            <person name="Traeger S."/>
            <person name="Wang M."/>
            <person name="Zifcakova L."/>
            <person name="Wipf D."/>
            <person name="Zambonelli A."/>
            <person name="Paolocci F."/>
            <person name="Nowrousian M."/>
            <person name="Ottonello S."/>
            <person name="Baldrian P."/>
            <person name="Spatafora J.W."/>
            <person name="Henrissat B."/>
            <person name="Nagy L.G."/>
            <person name="Aury J.M."/>
            <person name="Wincker P."/>
            <person name="Grigoriev I.V."/>
            <person name="Bonfante P."/>
            <person name="Martin F.M."/>
        </authorList>
    </citation>
    <scope>NUCLEOTIDE SEQUENCE [LARGE SCALE GENOMIC DNA]</scope>
    <source>
        <strain evidence="2 3">RN42</strain>
    </source>
</reference>